<dbReference type="PROSITE" id="PS51257">
    <property type="entry name" value="PROKAR_LIPOPROTEIN"/>
    <property type="match status" value="1"/>
</dbReference>
<feature type="coiled-coil region" evidence="1">
    <location>
        <begin position="131"/>
        <end position="158"/>
    </location>
</feature>
<comment type="caution">
    <text evidence="2">The sequence shown here is derived from an EMBL/GenBank/DDBJ whole genome shotgun (WGS) entry which is preliminary data.</text>
</comment>
<reference evidence="2" key="1">
    <citation type="submission" date="2021-01" db="EMBL/GenBank/DDBJ databases">
        <authorList>
            <consortium name="Genoscope - CEA"/>
            <person name="William W."/>
        </authorList>
    </citation>
    <scope>NUCLEOTIDE SEQUENCE</scope>
</reference>
<organism evidence="2 3">
    <name type="scientific">Paramecium sonneborni</name>
    <dbReference type="NCBI Taxonomy" id="65129"/>
    <lineage>
        <taxon>Eukaryota</taxon>
        <taxon>Sar</taxon>
        <taxon>Alveolata</taxon>
        <taxon>Ciliophora</taxon>
        <taxon>Intramacronucleata</taxon>
        <taxon>Oligohymenophorea</taxon>
        <taxon>Peniculida</taxon>
        <taxon>Parameciidae</taxon>
        <taxon>Paramecium</taxon>
    </lineage>
</organism>
<evidence type="ECO:0000256" key="1">
    <source>
        <dbReference type="SAM" id="Coils"/>
    </source>
</evidence>
<gene>
    <name evidence="2" type="ORF">PSON_ATCC_30995.1.T0750137</name>
</gene>
<dbReference type="Proteomes" id="UP000692954">
    <property type="component" value="Unassembled WGS sequence"/>
</dbReference>
<name>A0A8S1PEP9_9CILI</name>
<accession>A0A8S1PEP9</accession>
<evidence type="ECO:0000313" key="2">
    <source>
        <dbReference type="EMBL" id="CAD8101183.1"/>
    </source>
</evidence>
<keyword evidence="1" id="KW-0175">Coiled coil</keyword>
<sequence length="415" mass="48052">MKKNESLKRVLLIIIIQMKKALVLILVILGCMASEFDDEFSELEESQFGQTILQTIQMEMQTDDPVVSNLIDIMQNIEQTLEDEQKRDDDRIVRFKQNCDIALSQLTEMINTSTVTSLTLKSDLDSLNPQKVQAVASLERKNLEIADLKAELDYQTLKRQKESATYQTILDNLEQALFGVNQVKGYFNKYLDVLVKNRNRFQQPQPSFLQEDLSFEYRDDNVEEDLDTKSISSFAQVAQKVNKLKHHVHLEGYKSMIEILSQLASQAQTSADEPSQCEVLTRKVLSILKQIENYIQSERIREDQAENLRQSSFEDLRTLLSDQLVKANQDKTYMEGLIDSLSNRIQQAKNEKFEVDQKITIKQKEKENRDNDCRLKRKEYETDTANRIKQKRIVAIAVDLISSKLGQLKRKMLAN</sequence>
<proteinExistence type="predicted"/>
<protein>
    <submittedName>
        <fullName evidence="2">Uncharacterized protein</fullName>
    </submittedName>
</protein>
<evidence type="ECO:0000313" key="3">
    <source>
        <dbReference type="Proteomes" id="UP000692954"/>
    </source>
</evidence>
<dbReference type="EMBL" id="CAJJDN010000075">
    <property type="protein sequence ID" value="CAD8101183.1"/>
    <property type="molecule type" value="Genomic_DNA"/>
</dbReference>
<keyword evidence="3" id="KW-1185">Reference proteome</keyword>
<dbReference type="AlphaFoldDB" id="A0A8S1PEP9"/>